<accession>A0A8J2PSI2</accession>
<keyword evidence="3" id="KW-1185">Reference proteome</keyword>
<sequence length="397" mass="46082">MNDNRPQYFSIHSTHTVPQEACLIKGYHFVPTKTNPKMASKDPYMDAFIRALGAVGHPPQPEYKGIPEDMKSLMPIFITTKIAKDKVEERNPTAALAADILSFLRADNIPLHLIHCYFPHKTESEMHDAMILLDKYALLQYNKTKKIITAHRSVQEVLLESLKFHRRILLTFTYFIRLSMIILKQEVAHPDFRNFVYQILKSTEYMTAITNEEDHTKFKIMLADLILDDDCLEWTAGRLLKEAYDETKKRHGQCHSEALLLRVRMAHLKTNKKEYEEAKGILEEVLTKQIGKFGEDNRDVYKTQVTMGRLFAKEGLFDEGIDLLKEVLEKQLKVFGKKDRDSVRTKKIIEDLVADKEWQDQYEKEQEEAELEKGMRELMTEKEKDDAADAGAEGKEK</sequence>
<feature type="compositionally biased region" description="Basic and acidic residues" evidence="1">
    <location>
        <begin position="371"/>
        <end position="397"/>
    </location>
</feature>
<comment type="caution">
    <text evidence="2">The sequence shown here is derived from an EMBL/GenBank/DDBJ whole genome shotgun (WGS) entry which is preliminary data.</text>
</comment>
<proteinExistence type="predicted"/>
<dbReference type="AlphaFoldDB" id="A0A8J2PSI2"/>
<name>A0A8J2PSI2_9HEXA</name>
<evidence type="ECO:0000313" key="3">
    <source>
        <dbReference type="Proteomes" id="UP000708208"/>
    </source>
</evidence>
<protein>
    <submittedName>
        <fullName evidence="2">Uncharacterized protein</fullName>
    </submittedName>
</protein>
<feature type="region of interest" description="Disordered" evidence="1">
    <location>
        <begin position="361"/>
        <end position="397"/>
    </location>
</feature>
<evidence type="ECO:0000313" key="2">
    <source>
        <dbReference type="EMBL" id="CAG7835125.1"/>
    </source>
</evidence>
<reference evidence="2" key="1">
    <citation type="submission" date="2021-06" db="EMBL/GenBank/DDBJ databases">
        <authorList>
            <person name="Hodson N. C."/>
            <person name="Mongue J. A."/>
            <person name="Jaron S. K."/>
        </authorList>
    </citation>
    <scope>NUCLEOTIDE SEQUENCE</scope>
</reference>
<evidence type="ECO:0000256" key="1">
    <source>
        <dbReference type="SAM" id="MobiDB-lite"/>
    </source>
</evidence>
<organism evidence="2 3">
    <name type="scientific">Allacma fusca</name>
    <dbReference type="NCBI Taxonomy" id="39272"/>
    <lineage>
        <taxon>Eukaryota</taxon>
        <taxon>Metazoa</taxon>
        <taxon>Ecdysozoa</taxon>
        <taxon>Arthropoda</taxon>
        <taxon>Hexapoda</taxon>
        <taxon>Collembola</taxon>
        <taxon>Symphypleona</taxon>
        <taxon>Sminthuridae</taxon>
        <taxon>Allacma</taxon>
    </lineage>
</organism>
<dbReference type="Proteomes" id="UP000708208">
    <property type="component" value="Unassembled WGS sequence"/>
</dbReference>
<gene>
    <name evidence="2" type="ORF">AFUS01_LOCUS44545</name>
</gene>
<dbReference type="EMBL" id="CAJVCH010570537">
    <property type="protein sequence ID" value="CAG7835125.1"/>
    <property type="molecule type" value="Genomic_DNA"/>
</dbReference>